<dbReference type="InterPro" id="IPR043128">
    <property type="entry name" value="Rev_trsase/Diguanyl_cyclase"/>
</dbReference>
<dbReference type="GO" id="GO:0006351">
    <property type="term" value="P:DNA-templated transcription"/>
    <property type="evidence" value="ECO:0007669"/>
    <property type="project" value="InterPro"/>
</dbReference>
<dbReference type="Gene3D" id="1.20.960.20">
    <property type="match status" value="1"/>
</dbReference>
<dbReference type="GO" id="GO:0003723">
    <property type="term" value="F:RNA binding"/>
    <property type="evidence" value="ECO:0007669"/>
    <property type="project" value="InterPro"/>
</dbReference>
<reference evidence="5" key="2">
    <citation type="submission" date="2012-04" db="EMBL/GenBank/DDBJ databases">
        <authorList>
            <person name="Kim Y.-H."/>
            <person name="Lee H.-S."/>
            <person name="Kwak S.-S."/>
        </authorList>
    </citation>
    <scope>NUCLEOTIDE SEQUENCE</scope>
    <source>
        <strain evidence="5">PicaV-B</strain>
    </source>
</reference>
<feature type="domain" description="RNA-directed RNA polymerase C-terminal" evidence="4">
    <location>
        <begin position="92"/>
        <end position="510"/>
    </location>
</feature>
<dbReference type="Pfam" id="PF00680">
    <property type="entry name" value="RdRP_1"/>
    <property type="match status" value="1"/>
</dbReference>
<evidence type="ECO:0000256" key="3">
    <source>
        <dbReference type="ARBA" id="ARBA00022953"/>
    </source>
</evidence>
<accession>J7LDF8</accession>
<evidence type="ECO:0000256" key="1">
    <source>
        <dbReference type="ARBA" id="ARBA00022679"/>
    </source>
</evidence>
<organism evidence="5">
    <name type="scientific">Picalivirus B</name>
    <dbReference type="NCBI Taxonomy" id="1224516"/>
    <lineage>
        <taxon>Viruses</taxon>
        <taxon>Riboviria</taxon>
    </lineage>
</organism>
<dbReference type="GO" id="GO:0003968">
    <property type="term" value="F:RNA-directed RNA polymerase activity"/>
    <property type="evidence" value="ECO:0007669"/>
    <property type="project" value="InterPro"/>
</dbReference>
<sequence length="538" mass="60257">PTSGKKDPVVDKLPVAATVIGKLKPEWKYHYNSDSKIVPSPCAGYVEIAPQEAPALLRSRKEADGSITNPLVNGLKRIKPPVVQHIDGELMQECFKANMRVVPKNPNRRLLSWSEAVLGVGAMAPIDGSASPGTPMTSFAVEGKLNATRKDDFFRIDRYGRKPIAILDPRIEQACNTALDLLAQGKYPLCVFTLQLKDETRPIAKVQEGNTRVYYAGDTVNTLVGRALLGSLIADLATFFNSHPDQAGVAVGMTPDSLSCNFLSGALKDKQAYAMDQKAYDTHQTWEIAQHMIPAINEYYPVNAKNPDWARRARETYLKNCYHSAYLLHRVIFTLPHMMPSGVCITSQLNSLYLQASTLYCICKHLGSQPNLVKALFARPVDPHVVKRSLFGYFYGDDSIFTLPREYNMKSADFFKLYAELGLEATHCIKDYPLDKEVPVSEMSFLKRKVILNTEGVLTFALEKATIESMLSWSRNQRSAEDVVIRNNIVNSMLTEAARHGKGYFEEICSRLSLLQAEKPYLRIEFSPLLTSYVYNKR</sequence>
<feature type="non-terminal residue" evidence="5">
    <location>
        <position position="1"/>
    </location>
</feature>
<evidence type="ECO:0000256" key="2">
    <source>
        <dbReference type="ARBA" id="ARBA00022695"/>
    </source>
</evidence>
<protein>
    <submittedName>
        <fullName evidence="5">Polyprotein</fullName>
    </submittedName>
</protein>
<keyword evidence="2" id="KW-0548">Nucleotidyltransferase</keyword>
<keyword evidence="1" id="KW-0808">Transferase</keyword>
<dbReference type="CDD" id="cd23169">
    <property type="entry name" value="ps-ssRNAv-Picornavirales"/>
    <property type="match status" value="1"/>
</dbReference>
<proteinExistence type="predicted"/>
<name>J7LDF8_9VIRU</name>
<dbReference type="EMBL" id="JQ898335">
    <property type="protein sequence ID" value="AFR11837.1"/>
    <property type="molecule type" value="Genomic_RNA"/>
</dbReference>
<dbReference type="Gene3D" id="3.30.70.270">
    <property type="match status" value="1"/>
</dbReference>
<dbReference type="InterPro" id="IPR043502">
    <property type="entry name" value="DNA/RNA_pol_sf"/>
</dbReference>
<dbReference type="SUPFAM" id="SSF56672">
    <property type="entry name" value="DNA/RNA polymerases"/>
    <property type="match status" value="1"/>
</dbReference>
<reference evidence="5" key="1">
    <citation type="journal article" date="2012" name="J. Virol.">
        <title>High variety of known and new RNA and DNA viruses of diverse origins in untreated sewage.</title>
        <authorList>
            <person name="Ng T.F."/>
            <person name="Marine R."/>
            <person name="Wang C."/>
            <person name="Simmonds P."/>
            <person name="Kapusinszky B."/>
            <person name="Bodhidatta L."/>
            <person name="Oderinde B.S."/>
            <person name="Wommack K.E."/>
            <person name="Delwart E."/>
        </authorList>
    </citation>
    <scope>NUCLEOTIDE SEQUENCE</scope>
    <source>
        <strain evidence="5">PicaV-B</strain>
    </source>
</reference>
<dbReference type="InterPro" id="IPR001205">
    <property type="entry name" value="RNA-dir_pol_C"/>
</dbReference>
<evidence type="ECO:0000259" key="4">
    <source>
        <dbReference type="Pfam" id="PF00680"/>
    </source>
</evidence>
<keyword evidence="3" id="KW-0693">Viral RNA replication</keyword>
<evidence type="ECO:0000313" key="5">
    <source>
        <dbReference type="EMBL" id="AFR11837.1"/>
    </source>
</evidence>